<evidence type="ECO:0000313" key="3">
    <source>
        <dbReference type="Proteomes" id="UP000604046"/>
    </source>
</evidence>
<keyword evidence="1" id="KW-1133">Transmembrane helix</keyword>
<gene>
    <name evidence="2" type="primary">PDF1B</name>
    <name evidence="2" type="ORF">SNAT2548_LOCUS15680</name>
</gene>
<name>A0A812N7L1_9DINO</name>
<dbReference type="EMBL" id="CAJNDS010002046">
    <property type="protein sequence ID" value="CAE7297882.1"/>
    <property type="molecule type" value="Genomic_DNA"/>
</dbReference>
<reference evidence="2" key="1">
    <citation type="submission" date="2021-02" db="EMBL/GenBank/DDBJ databases">
        <authorList>
            <person name="Dougan E. K."/>
            <person name="Rhodes N."/>
            <person name="Thang M."/>
            <person name="Chan C."/>
        </authorList>
    </citation>
    <scope>NUCLEOTIDE SEQUENCE</scope>
</reference>
<organism evidence="2 3">
    <name type="scientific">Symbiodinium natans</name>
    <dbReference type="NCBI Taxonomy" id="878477"/>
    <lineage>
        <taxon>Eukaryota</taxon>
        <taxon>Sar</taxon>
        <taxon>Alveolata</taxon>
        <taxon>Dinophyceae</taxon>
        <taxon>Suessiales</taxon>
        <taxon>Symbiodiniaceae</taxon>
        <taxon>Symbiodinium</taxon>
    </lineage>
</organism>
<sequence length="481" mass="53985">MTRTAYWKALAVTTATTYPYALLVSKLSRIQLSEFQPCSRRACTFIKIFGSGMVPTTFDQGYDVFEVVLNGDTIHSKLSGNFLKPLCPSFSLQQMQDACNGKSARNSIINPLHSSRSRHAYVWCIAGWWLSKILHDWLLLAGAHEYTTLRIGVASILFHLLAVCAAFLWSMGAVEVFLSPLGNGECACYYCLPELEAILAIGTPCLLFITAVRKLENVHRAPLVGDYLYYQQYDAPFRLADKSNAVSSGTLLVGSAHGYHQEEWQDQLDIDQLRCIYMYLLFLCYVVFLGVVSVCVGIGIGPVTARSIELILTASSGGGWILSVLLAVVFAAVWCFPAFLLFRLAQSLPIDWMALRARPELWEYHFPRFNLAVRVAWILLLASCLIWASWVLSLPMVAAICDQFFVFGPRVAWRCALAGIMYFAFGIQMFVWIVYLVPAHRALYVKARMPFRPSAYVEIGLAHPEFNLKAEVELAQEFLRS</sequence>
<feature type="transmembrane region" description="Helical" evidence="1">
    <location>
        <begin position="411"/>
        <end position="437"/>
    </location>
</feature>
<dbReference type="AlphaFoldDB" id="A0A812N7L1"/>
<accession>A0A812N7L1</accession>
<keyword evidence="3" id="KW-1185">Reference proteome</keyword>
<evidence type="ECO:0000313" key="2">
    <source>
        <dbReference type="EMBL" id="CAE7297882.1"/>
    </source>
</evidence>
<dbReference type="OrthoDB" id="425560at2759"/>
<feature type="transmembrane region" description="Helical" evidence="1">
    <location>
        <begin position="149"/>
        <end position="169"/>
    </location>
</feature>
<feature type="transmembrane region" description="Helical" evidence="1">
    <location>
        <begin position="320"/>
        <end position="342"/>
    </location>
</feature>
<feature type="transmembrane region" description="Helical" evidence="1">
    <location>
        <begin position="371"/>
        <end position="391"/>
    </location>
</feature>
<proteinExistence type="predicted"/>
<evidence type="ECO:0000256" key="1">
    <source>
        <dbReference type="SAM" id="Phobius"/>
    </source>
</evidence>
<feature type="transmembrane region" description="Helical" evidence="1">
    <location>
        <begin position="276"/>
        <end position="300"/>
    </location>
</feature>
<dbReference type="Proteomes" id="UP000604046">
    <property type="component" value="Unassembled WGS sequence"/>
</dbReference>
<keyword evidence="1" id="KW-0812">Transmembrane</keyword>
<keyword evidence="1" id="KW-0472">Membrane</keyword>
<comment type="caution">
    <text evidence="2">The sequence shown here is derived from an EMBL/GenBank/DDBJ whole genome shotgun (WGS) entry which is preliminary data.</text>
</comment>
<protein>
    <submittedName>
        <fullName evidence="2">PDF1B protein</fullName>
    </submittedName>
</protein>